<reference evidence="3 4" key="1">
    <citation type="submission" date="2019-02" db="EMBL/GenBank/DDBJ databases">
        <title>Deep-cultivation of Planctomycetes and their phenomic and genomic characterization uncovers novel biology.</title>
        <authorList>
            <person name="Wiegand S."/>
            <person name="Jogler M."/>
            <person name="Boedeker C."/>
            <person name="Pinto D."/>
            <person name="Vollmers J."/>
            <person name="Rivas-Marin E."/>
            <person name="Kohn T."/>
            <person name="Peeters S.H."/>
            <person name="Heuer A."/>
            <person name="Rast P."/>
            <person name="Oberbeckmann S."/>
            <person name="Bunk B."/>
            <person name="Jeske O."/>
            <person name="Meyerdierks A."/>
            <person name="Storesund J.E."/>
            <person name="Kallscheuer N."/>
            <person name="Luecker S."/>
            <person name="Lage O.M."/>
            <person name="Pohl T."/>
            <person name="Merkel B.J."/>
            <person name="Hornburger P."/>
            <person name="Mueller R.-W."/>
            <person name="Bruemmer F."/>
            <person name="Labrenz M."/>
            <person name="Spormann A.M."/>
            <person name="Op Den Camp H."/>
            <person name="Overmann J."/>
            <person name="Amann R."/>
            <person name="Jetten M.S.M."/>
            <person name="Mascher T."/>
            <person name="Medema M.H."/>
            <person name="Devos D.P."/>
            <person name="Kaster A.-K."/>
            <person name="Ovreas L."/>
            <person name="Rohde M."/>
            <person name="Galperin M.Y."/>
            <person name="Jogler C."/>
        </authorList>
    </citation>
    <scope>NUCLEOTIDE SEQUENCE [LARGE SCALE GENOMIC DNA]</scope>
    <source>
        <strain evidence="3 4">Pla22</strain>
    </source>
</reference>
<dbReference type="Gene3D" id="2.60.40.1260">
    <property type="entry name" value="Lamin Tail domain"/>
    <property type="match status" value="2"/>
</dbReference>
<feature type="domain" description="LTD" evidence="2">
    <location>
        <begin position="705"/>
        <end position="829"/>
    </location>
</feature>
<dbReference type="GO" id="GO:0004553">
    <property type="term" value="F:hydrolase activity, hydrolyzing O-glycosyl compounds"/>
    <property type="evidence" value="ECO:0007669"/>
    <property type="project" value="InterPro"/>
</dbReference>
<dbReference type="OrthoDB" id="219915at2"/>
<dbReference type="InterPro" id="IPR000601">
    <property type="entry name" value="PKD_dom"/>
</dbReference>
<evidence type="ECO:0000313" key="4">
    <source>
        <dbReference type="Proteomes" id="UP000316598"/>
    </source>
</evidence>
<dbReference type="EMBL" id="SJPI01000001">
    <property type="protein sequence ID" value="TWT55213.1"/>
    <property type="molecule type" value="Genomic_DNA"/>
</dbReference>
<protein>
    <submittedName>
        <fullName evidence="3">Inner spore coat protein H</fullName>
    </submittedName>
</protein>
<feature type="domain" description="LTD" evidence="2">
    <location>
        <begin position="35"/>
        <end position="163"/>
    </location>
</feature>
<dbReference type="RefSeq" id="WP_146515122.1">
    <property type="nucleotide sequence ID" value="NZ_SJPI01000001.1"/>
</dbReference>
<gene>
    <name evidence="3" type="primary">cotH_2</name>
    <name evidence="3" type="ORF">Pla22_28680</name>
</gene>
<dbReference type="Pfam" id="PF08757">
    <property type="entry name" value="CotH"/>
    <property type="match status" value="1"/>
</dbReference>
<dbReference type="Pfam" id="PF00932">
    <property type="entry name" value="LTD"/>
    <property type="match status" value="3"/>
</dbReference>
<comment type="caution">
    <text evidence="3">The sequence shown here is derived from an EMBL/GenBank/DDBJ whole genome shotgun (WGS) entry which is preliminary data.</text>
</comment>
<dbReference type="PROSITE" id="PS50093">
    <property type="entry name" value="PKD"/>
    <property type="match status" value="1"/>
</dbReference>
<dbReference type="InterPro" id="IPR036439">
    <property type="entry name" value="Dockerin_dom_sf"/>
</dbReference>
<dbReference type="InterPro" id="IPR002105">
    <property type="entry name" value="Dockerin_1_rpt"/>
</dbReference>
<feature type="domain" description="PKD" evidence="1">
    <location>
        <begin position="1020"/>
        <end position="1111"/>
    </location>
</feature>
<organism evidence="3 4">
    <name type="scientific">Rubripirellula amarantea</name>
    <dbReference type="NCBI Taxonomy" id="2527999"/>
    <lineage>
        <taxon>Bacteria</taxon>
        <taxon>Pseudomonadati</taxon>
        <taxon>Planctomycetota</taxon>
        <taxon>Planctomycetia</taxon>
        <taxon>Pirellulales</taxon>
        <taxon>Pirellulaceae</taxon>
        <taxon>Rubripirellula</taxon>
    </lineage>
</organism>
<keyword evidence="3" id="KW-0167">Capsid protein</keyword>
<evidence type="ECO:0000313" key="3">
    <source>
        <dbReference type="EMBL" id="TWT55213.1"/>
    </source>
</evidence>
<proteinExistence type="predicted"/>
<dbReference type="Pfam" id="PF00404">
    <property type="entry name" value="Dockerin_1"/>
    <property type="match status" value="1"/>
</dbReference>
<evidence type="ECO:0000259" key="1">
    <source>
        <dbReference type="PROSITE" id="PS50093"/>
    </source>
</evidence>
<dbReference type="SUPFAM" id="SSF74853">
    <property type="entry name" value="Lamin A/C globular tail domain"/>
    <property type="match status" value="3"/>
</dbReference>
<dbReference type="InterPro" id="IPR014867">
    <property type="entry name" value="Spore_coat_CotH_CotH2/3/7"/>
</dbReference>
<dbReference type="Pfam" id="PF18911">
    <property type="entry name" value="PKD_4"/>
    <property type="match status" value="2"/>
</dbReference>
<dbReference type="SUPFAM" id="SSF63446">
    <property type="entry name" value="Type I dockerin domain"/>
    <property type="match status" value="1"/>
</dbReference>
<dbReference type="Proteomes" id="UP000316598">
    <property type="component" value="Unassembled WGS sequence"/>
</dbReference>
<dbReference type="CDD" id="cd00146">
    <property type="entry name" value="PKD"/>
    <property type="match status" value="1"/>
</dbReference>
<dbReference type="InterPro" id="IPR035986">
    <property type="entry name" value="PKD_dom_sf"/>
</dbReference>
<keyword evidence="3" id="KW-0946">Virion</keyword>
<keyword evidence="4" id="KW-1185">Reference proteome</keyword>
<sequence>MPKSQSFFARTLSRIGRSQQRSRLNRRRPSRRLRTEALEARQLLAGDLFINELMADNDATIEDPDEAGAFEDWVEIYNAGTEAVDLGGMYLTDDVEAPTQWQFPAGSTVAAGGYLLIWADDESDQGDDHASFKLSSGGEIVALYDSDGTTLVDSLEFGEQATDVSFGRSPDGSETLSVLTTATPGAANSAIAESNLAPIANAGGPYTGTNAETILLSGLSSFDSDGEIATYAWDLDHDGQYDDAVGETVNFSSATVGTFVVGLQVTDDDGAINVDTAAIKVTQVGDEVSPWDSVTIDDEAAAFFDDTYVHEVYITFDDADWYDTLYTSHATDVEDPYFLADFVADGVALDSVGVRFKGNSSFEGTGVKKSIKIDFNEFEDLTFMGLKKLNLNNNFNDPTMLREKLFYDYASNFVEGVSRAVHTKVYINGEYYGLYTAVEQVDSTFTESRFGEDEDGNLYKGTASDDAVLEDPNADFGSDLTYLGTDQSEYEAFYELKTNEAANDYSDLIEFIDVLNNTSSGELADAIEPLLDVDNTLTSLALNNLFANLDSYSGAAHNYYLYDRDDTGQFTHVFWDVNESFGTFTQFVDRGQVITDLDPFWLPVATTMGPPGTATESESRPLAENLWAVDEYSTEYLRDLAEMLREGFDVESVTARINELADLIRADVTADPNKQFTTAQFEQNLTTNVTSGNRTIYGLSSFISSRSTYLSSVLDSYASQSDLALNELMSVNVQTVQDEAGDFDPWVEIYNNGPGTVSLAGLYLTDTTAELSKWAIPTDSLSDGDYLTLWLDGEVSEGSNHANFELETSGGELYLTDGTSVIDTVTYAALEGDSSFARVPDGVGELEVTNRPTPGSENAASAVSVESVVVYINELMADNDTTIEDPDEVGAFEDWVELYNPGTSAVDLSGFYLTDDAAEPTQWAFPSGSTIEAGGYLVIWADGDTDQGDDHASFKLSASGESVLLYNVDGTTLVDSVTFGEQSTDVSYGRFPNGSSTFLELSAATPGAANTNDVITTNSEPTADAGGPYTGTVGDSVSLTGAASVDSDGMISSYAWDLDNDGDYDDATGVTASFDASVAGTFIVGLQVTDDGGATDTATATITVESSSTPGLVLTQSDEMTVVNESGLTDSVSASLSSQPASDVTVTITSANSEEVLVDLGQLVFTPDNWDVVQTVVFSSADDGVIDGSQTTIVTFSVSSDDVDYATLADTEVSVVSHDLVTAIPPTRIYTPDYVVRPHVIVGDSIPTAILFQAVADAEISVVSVGTVTVGQSIRIVNESVEPIDFFDEGVSTAVVTAGQFYAIIFEAHTETQTYSVESTAGTDAFTPSSPRNFLQPTDTNGDSVTSALDALIVINQLSRIQTGEGEVTENLFMYDVSGDGNTTALDALQVVNEISRQNAEASEGERSPVSDAVVAPLNETLIETVSAPLSAPLSSDQDDEDDFTSDFFDPSTIEEQATLELVAFDSQAQAVAEFAYECDADVSEEDFDLLAEDLHQALASAGQLDASFNAS</sequence>
<accession>A0A5C5WZ45</accession>
<feature type="domain" description="LTD" evidence="2">
    <location>
        <begin position="854"/>
        <end position="981"/>
    </location>
</feature>
<evidence type="ECO:0000259" key="2">
    <source>
        <dbReference type="PROSITE" id="PS51841"/>
    </source>
</evidence>
<dbReference type="PANTHER" id="PTHR40050:SF1">
    <property type="entry name" value="INNER SPORE COAT PROTEIN H"/>
    <property type="match status" value="1"/>
</dbReference>
<dbReference type="InterPro" id="IPR022409">
    <property type="entry name" value="PKD/Chitinase_dom"/>
</dbReference>
<name>A0A5C5WZ45_9BACT</name>
<dbReference type="PROSITE" id="PS51841">
    <property type="entry name" value="LTD"/>
    <property type="match status" value="3"/>
</dbReference>
<dbReference type="Gene3D" id="2.60.40.10">
    <property type="entry name" value="Immunoglobulins"/>
    <property type="match status" value="2"/>
</dbReference>
<dbReference type="InterPro" id="IPR001322">
    <property type="entry name" value="Lamin_tail_dom"/>
</dbReference>
<dbReference type="SUPFAM" id="SSF49299">
    <property type="entry name" value="PKD domain"/>
    <property type="match status" value="2"/>
</dbReference>
<dbReference type="InterPro" id="IPR013783">
    <property type="entry name" value="Ig-like_fold"/>
</dbReference>
<dbReference type="InterPro" id="IPR036415">
    <property type="entry name" value="Lamin_tail_dom_sf"/>
</dbReference>
<dbReference type="GO" id="GO:0000272">
    <property type="term" value="P:polysaccharide catabolic process"/>
    <property type="evidence" value="ECO:0007669"/>
    <property type="project" value="InterPro"/>
</dbReference>
<dbReference type="PANTHER" id="PTHR40050">
    <property type="entry name" value="INNER SPORE COAT PROTEIN H"/>
    <property type="match status" value="1"/>
</dbReference>
<dbReference type="SMART" id="SM00089">
    <property type="entry name" value="PKD"/>
    <property type="match status" value="2"/>
</dbReference>